<dbReference type="EMBL" id="VDCV01000015">
    <property type="protein sequence ID" value="KAB5525302.1"/>
    <property type="molecule type" value="Genomic_DNA"/>
</dbReference>
<keyword evidence="7" id="KW-1185">Reference proteome</keyword>
<name>A0A5N5K1V2_9ROSI</name>
<dbReference type="GO" id="GO:0008270">
    <property type="term" value="F:zinc ion binding"/>
    <property type="evidence" value="ECO:0007669"/>
    <property type="project" value="UniProtKB-KW"/>
</dbReference>
<protein>
    <recommendedName>
        <fullName evidence="5">RING-type domain-containing protein</fullName>
    </recommendedName>
</protein>
<sequence length="323" mass="35944">MAVETPHMNLNFPSQLLTDRDFVKANQANMNLYNTQMDSGLVFNEPVPETLMSFYQSSLGCDPISAKASNKDDSSLTYNVPAAAAPRKRARDSINDDNFDAFHASQKTKVSPLSSFIDHDILFQIQQQQSEIDRFIADHNQKVRMELEERKRRQSRMLVSAIQEGMIKKLKEKDEEIQRMGKLNWFLQEKVKSLFLENQIWRDSAQTNEAAANSLRSNLEQVLAHVSGGAATLADDAESSCCGSSDYGRCTVAGGEEGEAKDGNNRSNLNHNRMCKKCGERDSTVLLLPCRHLCLCTLCGSNLIGTCPVCDSVMNASVHVNLS</sequence>
<dbReference type="CDD" id="cd16649">
    <property type="entry name" value="mRING-HC-C3HC5_CGRF1-like"/>
    <property type="match status" value="1"/>
</dbReference>
<dbReference type="AlphaFoldDB" id="A0A5N5K1V2"/>
<evidence type="ECO:0000313" key="6">
    <source>
        <dbReference type="EMBL" id="KAB5525302.1"/>
    </source>
</evidence>
<dbReference type="PANTHER" id="PTHR42647:SF55">
    <property type="entry name" value="BOI-RELATED E3 UBIQUITIN-PROTEIN LIGASE 1"/>
    <property type="match status" value="1"/>
</dbReference>
<reference evidence="7" key="1">
    <citation type="journal article" date="2019" name="Gigascience">
        <title>De novo genome assembly of the endangered Acer yangbiense, a plant species with extremely small populations endemic to Yunnan Province, China.</title>
        <authorList>
            <person name="Yang J."/>
            <person name="Wariss H.M."/>
            <person name="Tao L."/>
            <person name="Zhang R."/>
            <person name="Yun Q."/>
            <person name="Hollingsworth P."/>
            <person name="Dao Z."/>
            <person name="Luo G."/>
            <person name="Guo H."/>
            <person name="Ma Y."/>
            <person name="Sun W."/>
        </authorList>
    </citation>
    <scope>NUCLEOTIDE SEQUENCE [LARGE SCALE GENOMIC DNA]</scope>
    <source>
        <strain evidence="7">cv. br00</strain>
    </source>
</reference>
<evidence type="ECO:0000256" key="2">
    <source>
        <dbReference type="ARBA" id="ARBA00022771"/>
    </source>
</evidence>
<dbReference type="PROSITE" id="PS50089">
    <property type="entry name" value="ZF_RING_2"/>
    <property type="match status" value="1"/>
</dbReference>
<accession>A0A5N5K1V2</accession>
<dbReference type="InterPro" id="IPR013083">
    <property type="entry name" value="Znf_RING/FYVE/PHD"/>
</dbReference>
<dbReference type="InterPro" id="IPR001841">
    <property type="entry name" value="Znf_RING"/>
</dbReference>
<evidence type="ECO:0000259" key="5">
    <source>
        <dbReference type="PROSITE" id="PS50089"/>
    </source>
</evidence>
<dbReference type="GO" id="GO:0043067">
    <property type="term" value="P:regulation of programmed cell death"/>
    <property type="evidence" value="ECO:0007669"/>
    <property type="project" value="TreeGrafter"/>
</dbReference>
<dbReference type="Gene3D" id="3.30.40.10">
    <property type="entry name" value="Zinc/RING finger domain, C3HC4 (zinc finger)"/>
    <property type="match status" value="1"/>
</dbReference>
<feature type="domain" description="RING-type" evidence="5">
    <location>
        <begin position="275"/>
        <end position="311"/>
    </location>
</feature>
<keyword evidence="3" id="KW-0862">Zinc</keyword>
<dbReference type="Proteomes" id="UP000326939">
    <property type="component" value="Chromosome 15"/>
</dbReference>
<evidence type="ECO:0000256" key="1">
    <source>
        <dbReference type="ARBA" id="ARBA00022723"/>
    </source>
</evidence>
<dbReference type="Pfam" id="PF13920">
    <property type="entry name" value="zf-C3HC4_3"/>
    <property type="match status" value="1"/>
</dbReference>
<keyword evidence="2 4" id="KW-0863">Zinc-finger</keyword>
<comment type="caution">
    <text evidence="6">The sequence shown here is derived from an EMBL/GenBank/DDBJ whole genome shotgun (WGS) entry which is preliminary data.</text>
</comment>
<organism evidence="6 7">
    <name type="scientific">Salix brachista</name>
    <dbReference type="NCBI Taxonomy" id="2182728"/>
    <lineage>
        <taxon>Eukaryota</taxon>
        <taxon>Viridiplantae</taxon>
        <taxon>Streptophyta</taxon>
        <taxon>Embryophyta</taxon>
        <taxon>Tracheophyta</taxon>
        <taxon>Spermatophyta</taxon>
        <taxon>Magnoliopsida</taxon>
        <taxon>eudicotyledons</taxon>
        <taxon>Gunneridae</taxon>
        <taxon>Pentapetalae</taxon>
        <taxon>rosids</taxon>
        <taxon>fabids</taxon>
        <taxon>Malpighiales</taxon>
        <taxon>Salicaceae</taxon>
        <taxon>Saliceae</taxon>
        <taxon>Salix</taxon>
    </lineage>
</organism>
<dbReference type="PANTHER" id="PTHR42647">
    <property type="entry name" value="SBP (S-RIBONUCLEASE BINDING PROTEIN) FAMILY PROTEIN"/>
    <property type="match status" value="1"/>
</dbReference>
<evidence type="ECO:0000256" key="3">
    <source>
        <dbReference type="ARBA" id="ARBA00022833"/>
    </source>
</evidence>
<evidence type="ECO:0000313" key="7">
    <source>
        <dbReference type="Proteomes" id="UP000326939"/>
    </source>
</evidence>
<evidence type="ECO:0000256" key="4">
    <source>
        <dbReference type="PROSITE-ProRule" id="PRU00175"/>
    </source>
</evidence>
<proteinExistence type="predicted"/>
<keyword evidence="1" id="KW-0479">Metal-binding</keyword>
<dbReference type="GO" id="GO:0004842">
    <property type="term" value="F:ubiquitin-protein transferase activity"/>
    <property type="evidence" value="ECO:0007669"/>
    <property type="project" value="TreeGrafter"/>
</dbReference>
<gene>
    <name evidence="6" type="ORF">DKX38_023051</name>
</gene>